<feature type="domain" description="Penicillin-binding protein transpeptidase" evidence="5">
    <location>
        <begin position="283"/>
        <end position="591"/>
    </location>
</feature>
<dbReference type="Proteomes" id="UP000586918">
    <property type="component" value="Unassembled WGS sequence"/>
</dbReference>
<feature type="domain" description="Penicillin-binding protein dimerisation" evidence="6">
    <location>
        <begin position="81"/>
        <end position="232"/>
    </location>
</feature>
<feature type="compositionally biased region" description="Low complexity" evidence="4">
    <location>
        <begin position="9"/>
        <end position="20"/>
    </location>
</feature>
<dbReference type="Gene3D" id="3.90.1310.10">
    <property type="entry name" value="Penicillin-binding protein 2a (Domain 2)"/>
    <property type="match status" value="1"/>
</dbReference>
<dbReference type="EMBL" id="JAAXKZ010000066">
    <property type="protein sequence ID" value="NMH93384.1"/>
    <property type="molecule type" value="Genomic_DNA"/>
</dbReference>
<dbReference type="SUPFAM" id="SSF56601">
    <property type="entry name" value="beta-lactamase/transpeptidase-like"/>
    <property type="match status" value="1"/>
</dbReference>
<comment type="subcellular location">
    <subcellularLocation>
        <location evidence="1">Membrane</location>
    </subcellularLocation>
</comment>
<dbReference type="Pfam" id="PF00905">
    <property type="entry name" value="Transpeptidase"/>
    <property type="match status" value="1"/>
</dbReference>
<accession>A0A848DLX6</accession>
<evidence type="ECO:0000256" key="1">
    <source>
        <dbReference type="ARBA" id="ARBA00004370"/>
    </source>
</evidence>
<sequence length="615" mass="64027">MPAAPPRSRPAGAARNSPSRRPVPRRPGARTGDLARRMKIGRIVLVVALALSGLKLVAVQTVQSAELTANSAKQRTSKIVIAAERGSILDRAGNPLAFSTEARALVTNPRLINSVKREGAAAYKADMAAAVAERTGADRNALLASLNSDRGYVVLAPLADPDVARAIRERFPEIAEEKRESRQYPGGTLAANVIGAASWNSTDQKLSGLIGLESSQDNVLAGTDGMQIVDTAEGSSTVIPGSIRAERPATPGSDVQLTLDSDLQYSVQRQLGDYVTRTGAKGGSAVVLDAATGEVLALANGATFDPSNLAGADNKLLGNAAVSNPFEPGSVNKIVTMAAALEYGLANPEDVLAVPGSIKVADRTVNDAWKHGVENYTLTGVLAKSSNVGTIMMAQKVGEDRFADMLTRFGLGQRTGVGLPGESAGRVPARESWSGSTFGNLPIGQGLSMTVLQMAGMYQAVANDGVRIPPRIVSATIGPDGARTPSPAPEPVRVISPETAQKLRTMLTAVTQDARGQRGTGPAAAVPGYQVSGKTGTAQQVDPSCGCYAKSTYWITFAGMLPAQDPRYVIGIMLDAPQGGTSAAPLFHDIASYLAQREQIPVSTEPPLVQTLVAP</sequence>
<comment type="caution">
    <text evidence="7">The sequence shown here is derived from an EMBL/GenBank/DDBJ whole genome shotgun (WGS) entry which is preliminary data.</text>
</comment>
<protein>
    <submittedName>
        <fullName evidence="7">Penicillin-binding protein 2</fullName>
    </submittedName>
</protein>
<dbReference type="AlphaFoldDB" id="A0A848DLX6"/>
<evidence type="ECO:0000256" key="3">
    <source>
        <dbReference type="ARBA" id="ARBA00023136"/>
    </source>
</evidence>
<dbReference type="GO" id="GO:0008658">
    <property type="term" value="F:penicillin binding"/>
    <property type="evidence" value="ECO:0007669"/>
    <property type="project" value="InterPro"/>
</dbReference>
<dbReference type="InterPro" id="IPR012338">
    <property type="entry name" value="Beta-lactam/transpept-like"/>
</dbReference>
<keyword evidence="3" id="KW-0472">Membrane</keyword>
<dbReference type="GO" id="GO:0071555">
    <property type="term" value="P:cell wall organization"/>
    <property type="evidence" value="ECO:0007669"/>
    <property type="project" value="TreeGrafter"/>
</dbReference>
<reference evidence="7 8" key="1">
    <citation type="submission" date="2020-04" db="EMBL/GenBank/DDBJ databases">
        <authorList>
            <person name="Klaysubun C."/>
            <person name="Duangmal K."/>
            <person name="Lipun K."/>
        </authorList>
    </citation>
    <scope>NUCLEOTIDE SEQUENCE [LARGE SCALE GENOMIC DNA]</scope>
    <source>
        <strain evidence="7 8">DSM 45300</strain>
    </source>
</reference>
<gene>
    <name evidence="7" type="ORF">HF519_17745</name>
</gene>
<dbReference type="InterPro" id="IPR005311">
    <property type="entry name" value="PBP_dimer"/>
</dbReference>
<name>A0A848DLX6_9PSEU</name>
<keyword evidence="8" id="KW-1185">Reference proteome</keyword>
<organism evidence="7 8">
    <name type="scientific">Pseudonocardia bannensis</name>
    <dbReference type="NCBI Taxonomy" id="630973"/>
    <lineage>
        <taxon>Bacteria</taxon>
        <taxon>Bacillati</taxon>
        <taxon>Actinomycetota</taxon>
        <taxon>Actinomycetes</taxon>
        <taxon>Pseudonocardiales</taxon>
        <taxon>Pseudonocardiaceae</taxon>
        <taxon>Pseudonocardia</taxon>
    </lineage>
</organism>
<evidence type="ECO:0000259" key="5">
    <source>
        <dbReference type="Pfam" id="PF00905"/>
    </source>
</evidence>
<dbReference type="InterPro" id="IPR050515">
    <property type="entry name" value="Beta-lactam/transpept"/>
</dbReference>
<dbReference type="Pfam" id="PF03717">
    <property type="entry name" value="PBP_dimer"/>
    <property type="match status" value="1"/>
</dbReference>
<evidence type="ECO:0000259" key="6">
    <source>
        <dbReference type="Pfam" id="PF03717"/>
    </source>
</evidence>
<dbReference type="InterPro" id="IPR001460">
    <property type="entry name" value="PCN-bd_Tpept"/>
</dbReference>
<dbReference type="RefSeq" id="WP_169414083.1">
    <property type="nucleotide sequence ID" value="NZ_JAAXKZ010000066.1"/>
</dbReference>
<dbReference type="Gene3D" id="3.30.450.330">
    <property type="match status" value="1"/>
</dbReference>
<proteinExistence type="inferred from homology"/>
<dbReference type="InterPro" id="IPR036138">
    <property type="entry name" value="PBP_dimer_sf"/>
</dbReference>
<evidence type="ECO:0000256" key="4">
    <source>
        <dbReference type="SAM" id="MobiDB-lite"/>
    </source>
</evidence>
<feature type="region of interest" description="Disordered" evidence="4">
    <location>
        <begin position="1"/>
        <end position="33"/>
    </location>
</feature>
<comment type="similarity">
    <text evidence="2">Belongs to the transpeptidase family.</text>
</comment>
<evidence type="ECO:0000313" key="8">
    <source>
        <dbReference type="Proteomes" id="UP000586918"/>
    </source>
</evidence>
<dbReference type="SUPFAM" id="SSF56519">
    <property type="entry name" value="Penicillin binding protein dimerisation domain"/>
    <property type="match status" value="1"/>
</dbReference>
<dbReference type="Gene3D" id="3.40.710.10">
    <property type="entry name" value="DD-peptidase/beta-lactamase superfamily"/>
    <property type="match status" value="1"/>
</dbReference>
<dbReference type="GO" id="GO:0005886">
    <property type="term" value="C:plasma membrane"/>
    <property type="evidence" value="ECO:0007669"/>
    <property type="project" value="TreeGrafter"/>
</dbReference>
<dbReference type="PANTHER" id="PTHR30627">
    <property type="entry name" value="PEPTIDOGLYCAN D,D-TRANSPEPTIDASE"/>
    <property type="match status" value="1"/>
</dbReference>
<evidence type="ECO:0000256" key="2">
    <source>
        <dbReference type="ARBA" id="ARBA00007171"/>
    </source>
</evidence>
<dbReference type="PANTHER" id="PTHR30627:SF1">
    <property type="entry name" value="PEPTIDOGLYCAN D,D-TRANSPEPTIDASE FTSI"/>
    <property type="match status" value="1"/>
</dbReference>
<evidence type="ECO:0000313" key="7">
    <source>
        <dbReference type="EMBL" id="NMH93384.1"/>
    </source>
</evidence>